<keyword evidence="1" id="KW-1133">Transmembrane helix</keyword>
<sequence length="115" mass="12676">MRDGDHGGKRRHATSVVLLLLCDTLRVEWACEISGPSSSSPHLTVDPVRDASVKALLPPLVVEMMSASTDINSSSDAANSTLHRSRLRTRIPTQMRRARPLCLLCMTVFLFVLYA</sequence>
<evidence type="ECO:0000256" key="2">
    <source>
        <dbReference type="SAM" id="SignalP"/>
    </source>
</evidence>
<evidence type="ECO:0000313" key="4">
    <source>
        <dbReference type="Proteomes" id="UP001172155"/>
    </source>
</evidence>
<protein>
    <recommendedName>
        <fullName evidence="5">Secreted protein</fullName>
    </recommendedName>
</protein>
<feature type="chain" id="PRO_5041377963" description="Secreted protein" evidence="2">
    <location>
        <begin position="31"/>
        <end position="115"/>
    </location>
</feature>
<keyword evidence="1" id="KW-0812">Transmembrane</keyword>
<proteinExistence type="predicted"/>
<keyword evidence="4" id="KW-1185">Reference proteome</keyword>
<feature type="transmembrane region" description="Helical" evidence="1">
    <location>
        <begin position="98"/>
        <end position="114"/>
    </location>
</feature>
<gene>
    <name evidence="3" type="ORF">B0T18DRAFT_422818</name>
</gene>
<reference evidence="3" key="1">
    <citation type="submission" date="2023-06" db="EMBL/GenBank/DDBJ databases">
        <title>Genome-scale phylogeny and comparative genomics of the fungal order Sordariales.</title>
        <authorList>
            <consortium name="Lawrence Berkeley National Laboratory"/>
            <person name="Hensen N."/>
            <person name="Bonometti L."/>
            <person name="Westerberg I."/>
            <person name="Brannstrom I.O."/>
            <person name="Guillou S."/>
            <person name="Cros-Aarteil S."/>
            <person name="Calhoun S."/>
            <person name="Haridas S."/>
            <person name="Kuo A."/>
            <person name="Mondo S."/>
            <person name="Pangilinan J."/>
            <person name="Riley R."/>
            <person name="LaButti K."/>
            <person name="Andreopoulos B."/>
            <person name="Lipzen A."/>
            <person name="Chen C."/>
            <person name="Yanf M."/>
            <person name="Daum C."/>
            <person name="Ng V."/>
            <person name="Clum A."/>
            <person name="Steindorff A."/>
            <person name="Ohm R."/>
            <person name="Martin F."/>
            <person name="Silar P."/>
            <person name="Natvig D."/>
            <person name="Lalanne C."/>
            <person name="Gautier V."/>
            <person name="Ament-velasquez S.L."/>
            <person name="Kruys A."/>
            <person name="Hutchinson M.I."/>
            <person name="Powell A.J."/>
            <person name="Barry K."/>
            <person name="Miller A.N."/>
            <person name="Grigoriev I.V."/>
            <person name="Debuchy R."/>
            <person name="Gladieux P."/>
            <person name="Thoren M.H."/>
            <person name="Johannesson H."/>
        </authorList>
    </citation>
    <scope>NUCLEOTIDE SEQUENCE</scope>
    <source>
        <strain evidence="3">SMH3187-1</strain>
    </source>
</reference>
<dbReference type="AlphaFoldDB" id="A0AA40BR65"/>
<comment type="caution">
    <text evidence="3">The sequence shown here is derived from an EMBL/GenBank/DDBJ whole genome shotgun (WGS) entry which is preliminary data.</text>
</comment>
<accession>A0AA40BR65</accession>
<evidence type="ECO:0000256" key="1">
    <source>
        <dbReference type="SAM" id="Phobius"/>
    </source>
</evidence>
<name>A0AA40BR65_9PEZI</name>
<evidence type="ECO:0000313" key="3">
    <source>
        <dbReference type="EMBL" id="KAK0738806.1"/>
    </source>
</evidence>
<dbReference type="Proteomes" id="UP001172155">
    <property type="component" value="Unassembled WGS sequence"/>
</dbReference>
<dbReference type="EMBL" id="JAUKUD010000007">
    <property type="protein sequence ID" value="KAK0738806.1"/>
    <property type="molecule type" value="Genomic_DNA"/>
</dbReference>
<organism evidence="3 4">
    <name type="scientific">Schizothecium vesticola</name>
    <dbReference type="NCBI Taxonomy" id="314040"/>
    <lineage>
        <taxon>Eukaryota</taxon>
        <taxon>Fungi</taxon>
        <taxon>Dikarya</taxon>
        <taxon>Ascomycota</taxon>
        <taxon>Pezizomycotina</taxon>
        <taxon>Sordariomycetes</taxon>
        <taxon>Sordariomycetidae</taxon>
        <taxon>Sordariales</taxon>
        <taxon>Schizotheciaceae</taxon>
        <taxon>Schizothecium</taxon>
    </lineage>
</organism>
<keyword evidence="1" id="KW-0472">Membrane</keyword>
<feature type="signal peptide" evidence="2">
    <location>
        <begin position="1"/>
        <end position="30"/>
    </location>
</feature>
<keyword evidence="2" id="KW-0732">Signal</keyword>
<evidence type="ECO:0008006" key="5">
    <source>
        <dbReference type="Google" id="ProtNLM"/>
    </source>
</evidence>